<evidence type="ECO:0000313" key="3">
    <source>
        <dbReference type="Proteomes" id="UP000197138"/>
    </source>
</evidence>
<proteinExistence type="predicted"/>
<gene>
    <name evidence="2" type="ORF">CDL15_Pgr014174</name>
</gene>
<reference evidence="3" key="1">
    <citation type="journal article" date="2017" name="Plant J.">
        <title>The pomegranate (Punica granatum L.) genome and the genomics of punicalagin biosynthesis.</title>
        <authorList>
            <person name="Qin G."/>
            <person name="Xu C."/>
            <person name="Ming R."/>
            <person name="Tang H."/>
            <person name="Guyot R."/>
            <person name="Kramer E.M."/>
            <person name="Hu Y."/>
            <person name="Yi X."/>
            <person name="Qi Y."/>
            <person name="Xu X."/>
            <person name="Gao Z."/>
            <person name="Pan H."/>
            <person name="Jian J."/>
            <person name="Tian Y."/>
            <person name="Yue Z."/>
            <person name="Xu Y."/>
        </authorList>
    </citation>
    <scope>NUCLEOTIDE SEQUENCE [LARGE SCALE GENOMIC DNA]</scope>
    <source>
        <strain evidence="3">cv. Dabenzi</strain>
    </source>
</reference>
<sequence>MGSMGCKGRFTRSPRSDGRGGLAQARWVASPDLLGSPGLPNPLSLVGPPDLLEARLAFHSRRLVESFGRSSTSPSSVVRDDGEFLGGRDVRFCVASASVEFNFFLGGS</sequence>
<evidence type="ECO:0000256" key="1">
    <source>
        <dbReference type="SAM" id="MobiDB-lite"/>
    </source>
</evidence>
<feature type="region of interest" description="Disordered" evidence="1">
    <location>
        <begin position="1"/>
        <end position="21"/>
    </location>
</feature>
<protein>
    <submittedName>
        <fullName evidence="2">Uncharacterized protein</fullName>
    </submittedName>
</protein>
<name>A0A218XI42_PUNGR</name>
<comment type="caution">
    <text evidence="2">The sequence shown here is derived from an EMBL/GenBank/DDBJ whole genome shotgun (WGS) entry which is preliminary data.</text>
</comment>
<accession>A0A218XI42</accession>
<dbReference type="Proteomes" id="UP000197138">
    <property type="component" value="Unassembled WGS sequence"/>
</dbReference>
<dbReference type="AlphaFoldDB" id="A0A218XI42"/>
<organism evidence="2 3">
    <name type="scientific">Punica granatum</name>
    <name type="common">Pomegranate</name>
    <dbReference type="NCBI Taxonomy" id="22663"/>
    <lineage>
        <taxon>Eukaryota</taxon>
        <taxon>Viridiplantae</taxon>
        <taxon>Streptophyta</taxon>
        <taxon>Embryophyta</taxon>
        <taxon>Tracheophyta</taxon>
        <taxon>Spermatophyta</taxon>
        <taxon>Magnoliopsida</taxon>
        <taxon>eudicotyledons</taxon>
        <taxon>Gunneridae</taxon>
        <taxon>Pentapetalae</taxon>
        <taxon>rosids</taxon>
        <taxon>malvids</taxon>
        <taxon>Myrtales</taxon>
        <taxon>Lythraceae</taxon>
        <taxon>Punica</taxon>
    </lineage>
</organism>
<evidence type="ECO:0000313" key="2">
    <source>
        <dbReference type="EMBL" id="OWM84603.1"/>
    </source>
</evidence>
<dbReference type="EMBL" id="MTKT01001322">
    <property type="protein sequence ID" value="OWM84603.1"/>
    <property type="molecule type" value="Genomic_DNA"/>
</dbReference>